<dbReference type="InterPro" id="IPR013087">
    <property type="entry name" value="Znf_C2H2_type"/>
</dbReference>
<dbReference type="PANTHER" id="PTHR47772:SF13">
    <property type="entry name" value="GASTRULA ZINC FINGER PROTEIN XLCGF49.1-LIKE-RELATED"/>
    <property type="match status" value="1"/>
</dbReference>
<evidence type="ECO:0000256" key="8">
    <source>
        <dbReference type="ARBA" id="ARBA00023242"/>
    </source>
</evidence>
<dbReference type="PROSITE" id="PS00028">
    <property type="entry name" value="ZINC_FINGER_C2H2_1"/>
    <property type="match status" value="1"/>
</dbReference>
<dbReference type="InterPro" id="IPR050636">
    <property type="entry name" value="C2H2-ZF_domain-containing"/>
</dbReference>
<keyword evidence="5" id="KW-0862">Zinc</keyword>
<evidence type="ECO:0000256" key="9">
    <source>
        <dbReference type="PROSITE-ProRule" id="PRU00042"/>
    </source>
</evidence>
<evidence type="ECO:0000259" key="10">
    <source>
        <dbReference type="PROSITE" id="PS50157"/>
    </source>
</evidence>
<keyword evidence="8" id="KW-0539">Nucleus</keyword>
<comment type="caution">
    <text evidence="11">The sequence shown here is derived from an EMBL/GenBank/DDBJ whole genome shotgun (WGS) entry which is preliminary data.</text>
</comment>
<dbReference type="InterPro" id="IPR036236">
    <property type="entry name" value="Znf_C2H2_sf"/>
</dbReference>
<proteinExistence type="predicted"/>
<evidence type="ECO:0000256" key="2">
    <source>
        <dbReference type="ARBA" id="ARBA00022723"/>
    </source>
</evidence>
<feature type="domain" description="C2H2-type" evidence="10">
    <location>
        <begin position="13"/>
        <end position="40"/>
    </location>
</feature>
<dbReference type="GO" id="GO:0005634">
    <property type="term" value="C:nucleus"/>
    <property type="evidence" value="ECO:0007669"/>
    <property type="project" value="UniProtKB-SubCell"/>
</dbReference>
<keyword evidence="4 9" id="KW-0863">Zinc-finger</keyword>
<evidence type="ECO:0000313" key="12">
    <source>
        <dbReference type="Proteomes" id="UP000887116"/>
    </source>
</evidence>
<accession>A0A8X6HBU7</accession>
<evidence type="ECO:0000256" key="4">
    <source>
        <dbReference type="ARBA" id="ARBA00022771"/>
    </source>
</evidence>
<dbReference type="Gene3D" id="3.30.160.60">
    <property type="entry name" value="Classic Zinc Finger"/>
    <property type="match status" value="1"/>
</dbReference>
<keyword evidence="12" id="KW-1185">Reference proteome</keyword>
<dbReference type="PANTHER" id="PTHR47772">
    <property type="entry name" value="ZINC FINGER PROTEIN 200"/>
    <property type="match status" value="1"/>
</dbReference>
<protein>
    <recommendedName>
        <fullName evidence="10">C2H2-type domain-containing protein</fullName>
    </recommendedName>
</protein>
<name>A0A8X6HBU7_TRICU</name>
<dbReference type="GO" id="GO:0008270">
    <property type="term" value="F:zinc ion binding"/>
    <property type="evidence" value="ECO:0007669"/>
    <property type="project" value="UniProtKB-KW"/>
</dbReference>
<dbReference type="EMBL" id="BMAO01011052">
    <property type="protein sequence ID" value="GFQ71027.1"/>
    <property type="molecule type" value="Genomic_DNA"/>
</dbReference>
<evidence type="ECO:0000313" key="11">
    <source>
        <dbReference type="EMBL" id="GFQ71027.1"/>
    </source>
</evidence>
<keyword evidence="7" id="KW-0804">Transcription</keyword>
<evidence type="ECO:0000256" key="3">
    <source>
        <dbReference type="ARBA" id="ARBA00022737"/>
    </source>
</evidence>
<keyword evidence="6" id="KW-0805">Transcription regulation</keyword>
<evidence type="ECO:0000256" key="7">
    <source>
        <dbReference type="ARBA" id="ARBA00023163"/>
    </source>
</evidence>
<keyword evidence="2" id="KW-0479">Metal-binding</keyword>
<dbReference type="AlphaFoldDB" id="A0A8X6HBU7"/>
<evidence type="ECO:0000256" key="5">
    <source>
        <dbReference type="ARBA" id="ARBA00022833"/>
    </source>
</evidence>
<gene>
    <name evidence="11" type="ORF">TNCT_631461</name>
</gene>
<dbReference type="PROSITE" id="PS50157">
    <property type="entry name" value="ZINC_FINGER_C2H2_2"/>
    <property type="match status" value="1"/>
</dbReference>
<dbReference type="SUPFAM" id="SSF57667">
    <property type="entry name" value="beta-beta-alpha zinc fingers"/>
    <property type="match status" value="1"/>
</dbReference>
<evidence type="ECO:0000256" key="6">
    <source>
        <dbReference type="ARBA" id="ARBA00023015"/>
    </source>
</evidence>
<dbReference type="OrthoDB" id="8112353at2759"/>
<keyword evidence="3" id="KW-0677">Repeat</keyword>
<comment type="subcellular location">
    <subcellularLocation>
        <location evidence="1">Nucleus</location>
    </subcellularLocation>
</comment>
<organism evidence="11 12">
    <name type="scientific">Trichonephila clavata</name>
    <name type="common">Joro spider</name>
    <name type="synonym">Nephila clavata</name>
    <dbReference type="NCBI Taxonomy" id="2740835"/>
    <lineage>
        <taxon>Eukaryota</taxon>
        <taxon>Metazoa</taxon>
        <taxon>Ecdysozoa</taxon>
        <taxon>Arthropoda</taxon>
        <taxon>Chelicerata</taxon>
        <taxon>Arachnida</taxon>
        <taxon>Araneae</taxon>
        <taxon>Araneomorphae</taxon>
        <taxon>Entelegynae</taxon>
        <taxon>Araneoidea</taxon>
        <taxon>Nephilidae</taxon>
        <taxon>Trichonephila</taxon>
    </lineage>
</organism>
<dbReference type="Proteomes" id="UP000887116">
    <property type="component" value="Unassembled WGS sequence"/>
</dbReference>
<evidence type="ECO:0000256" key="1">
    <source>
        <dbReference type="ARBA" id="ARBA00004123"/>
    </source>
</evidence>
<sequence length="113" mass="12898">MVTKRSSANAPSYQCGVCGETYRDSTELSYHSYSHSEEWPHRCSYCNKGFAISSRFETHKRERNIIRNTYCRKCLKSFQGKCCPGILGQLEGRIFCESCSLVCGSSPIEYIRS</sequence>
<dbReference type="SMART" id="SM00355">
    <property type="entry name" value="ZnF_C2H2"/>
    <property type="match status" value="2"/>
</dbReference>
<reference evidence="11" key="1">
    <citation type="submission" date="2020-07" db="EMBL/GenBank/DDBJ databases">
        <title>Multicomponent nature underlies the extraordinary mechanical properties of spider dragline silk.</title>
        <authorList>
            <person name="Kono N."/>
            <person name="Nakamura H."/>
            <person name="Mori M."/>
            <person name="Yoshida Y."/>
            <person name="Ohtoshi R."/>
            <person name="Malay A.D."/>
            <person name="Moran D.A.P."/>
            <person name="Tomita M."/>
            <person name="Numata K."/>
            <person name="Arakawa K."/>
        </authorList>
    </citation>
    <scope>NUCLEOTIDE SEQUENCE</scope>
</reference>